<dbReference type="GO" id="GO:0003677">
    <property type="term" value="F:DNA binding"/>
    <property type="evidence" value="ECO:0007669"/>
    <property type="project" value="InterPro"/>
</dbReference>
<sequence length="108" mass="12194">MTKEVVLVDISYISRFAWNEKMAKRLKEMRGKISREALAAKAGCSRSFIHNLEWGNAANRPESIDKEDALAICNALEVPIWQLYPALALDINNLQKICSNILTDVNTM</sequence>
<dbReference type="CDD" id="cd00093">
    <property type="entry name" value="HTH_XRE"/>
    <property type="match status" value="1"/>
</dbReference>
<protein>
    <submittedName>
        <fullName evidence="2">Helix-turn-helix transcriptional regulator</fullName>
    </submittedName>
</protein>
<evidence type="ECO:0000313" key="3">
    <source>
        <dbReference type="Proteomes" id="UP001165986"/>
    </source>
</evidence>
<dbReference type="EMBL" id="VJXY01000053">
    <property type="protein sequence ID" value="MBD6620023.1"/>
    <property type="molecule type" value="Genomic_DNA"/>
</dbReference>
<reference evidence="2" key="1">
    <citation type="submission" date="2019-07" db="EMBL/GenBank/DDBJ databases">
        <title>Toxilogical consequences of a new and cryptic species of cyanobacteria (Komarekiella delphini-convector) recovered from the epidermis of a bottlenose dolphin and 1500 ft. in the air.</title>
        <authorList>
            <person name="Brown A.O."/>
            <person name="Dvorak P."/>
            <person name="Villanueva C.D."/>
            <person name="Foss A.J."/>
            <person name="Garvey A.D."/>
            <person name="Gibson Q.A."/>
            <person name="Johansen J.R."/>
            <person name="Casamatta D.A."/>
        </authorList>
    </citation>
    <scope>NUCLEOTIDE SEQUENCE</scope>
    <source>
        <strain evidence="2">SJRDD-AB1</strain>
    </source>
</reference>
<dbReference type="InterPro" id="IPR010982">
    <property type="entry name" value="Lambda_DNA-bd_dom_sf"/>
</dbReference>
<proteinExistence type="predicted"/>
<dbReference type="InterPro" id="IPR001387">
    <property type="entry name" value="Cro/C1-type_HTH"/>
</dbReference>
<accession>A0AA40T3J7</accession>
<dbReference type="AlphaFoldDB" id="A0AA40T3J7"/>
<evidence type="ECO:0000313" key="2">
    <source>
        <dbReference type="EMBL" id="MBD6620023.1"/>
    </source>
</evidence>
<keyword evidence="3" id="KW-1185">Reference proteome</keyword>
<comment type="caution">
    <text evidence="2">The sequence shown here is derived from an EMBL/GenBank/DDBJ whole genome shotgun (WGS) entry which is preliminary data.</text>
</comment>
<feature type="domain" description="HTH cro/C1-type" evidence="1">
    <location>
        <begin position="24"/>
        <end position="83"/>
    </location>
</feature>
<dbReference type="Proteomes" id="UP001165986">
    <property type="component" value="Unassembled WGS sequence"/>
</dbReference>
<evidence type="ECO:0000259" key="1">
    <source>
        <dbReference type="PROSITE" id="PS50943"/>
    </source>
</evidence>
<dbReference type="PROSITE" id="PS50943">
    <property type="entry name" value="HTH_CROC1"/>
    <property type="match status" value="1"/>
</dbReference>
<dbReference type="Gene3D" id="1.10.260.40">
    <property type="entry name" value="lambda repressor-like DNA-binding domains"/>
    <property type="match status" value="1"/>
</dbReference>
<organism evidence="2 3">
    <name type="scientific">Komarekiella delphini-convector SJRDD-AB1</name>
    <dbReference type="NCBI Taxonomy" id="2593771"/>
    <lineage>
        <taxon>Bacteria</taxon>
        <taxon>Bacillati</taxon>
        <taxon>Cyanobacteriota</taxon>
        <taxon>Cyanophyceae</taxon>
        <taxon>Nostocales</taxon>
        <taxon>Nostocaceae</taxon>
        <taxon>Komarekiella</taxon>
        <taxon>Komarekiella delphini-convector</taxon>
    </lineage>
</organism>
<dbReference type="RefSeq" id="WP_191761226.1">
    <property type="nucleotide sequence ID" value="NZ_VJXY01000053.1"/>
</dbReference>
<gene>
    <name evidence="2" type="ORF">FNW02_30565</name>
</gene>
<dbReference type="SUPFAM" id="SSF47413">
    <property type="entry name" value="lambda repressor-like DNA-binding domains"/>
    <property type="match status" value="1"/>
</dbReference>
<dbReference type="SMART" id="SM00530">
    <property type="entry name" value="HTH_XRE"/>
    <property type="match status" value="1"/>
</dbReference>
<name>A0AA40T3J7_9NOST</name>